<dbReference type="OrthoDB" id="2142759at2759"/>
<dbReference type="Proteomes" id="UP000319160">
    <property type="component" value="Unassembled WGS sequence"/>
</dbReference>
<dbReference type="AlphaFoldDB" id="A0A553HTT7"/>
<dbReference type="EMBL" id="VFLP01000046">
    <property type="protein sequence ID" value="TRX91363.1"/>
    <property type="molecule type" value="Genomic_DNA"/>
</dbReference>
<protein>
    <submittedName>
        <fullName evidence="2">Uncharacterized protein</fullName>
    </submittedName>
</protein>
<accession>A0A553HTT7</accession>
<name>A0A553HTT7_9PEZI</name>
<keyword evidence="3" id="KW-1185">Reference proteome</keyword>
<comment type="caution">
    <text evidence="2">The sequence shown here is derived from an EMBL/GenBank/DDBJ whole genome shotgun (WGS) entry which is preliminary data.</text>
</comment>
<proteinExistence type="predicted"/>
<feature type="region of interest" description="Disordered" evidence="1">
    <location>
        <begin position="92"/>
        <end position="127"/>
    </location>
</feature>
<gene>
    <name evidence="2" type="ORF">FHL15_007785</name>
</gene>
<sequence length="127" mass="14343">MSTPPVDNDYKYPIVPTFGDWRFPHDRFAAGMDLAAYQPSSDGDETLFPNESPGRDSKQPSNSIKVGEVVQNNEMWRYGPDPERRNLMIGVMNKPSAGSPLVRARRHQHSTEPRPHAFAVHRLSQKA</sequence>
<evidence type="ECO:0000313" key="3">
    <source>
        <dbReference type="Proteomes" id="UP000319160"/>
    </source>
</evidence>
<feature type="region of interest" description="Disordered" evidence="1">
    <location>
        <begin position="36"/>
        <end position="65"/>
    </location>
</feature>
<evidence type="ECO:0000256" key="1">
    <source>
        <dbReference type="SAM" id="MobiDB-lite"/>
    </source>
</evidence>
<reference evidence="3" key="1">
    <citation type="submission" date="2019-06" db="EMBL/GenBank/DDBJ databases">
        <title>Draft genome sequence of the griseofulvin-producing fungus Xylaria cubensis strain G536.</title>
        <authorList>
            <person name="Mead M.E."/>
            <person name="Raja H.A."/>
            <person name="Steenwyk J.L."/>
            <person name="Knowles S.L."/>
            <person name="Oberlies N.H."/>
            <person name="Rokas A."/>
        </authorList>
    </citation>
    <scope>NUCLEOTIDE SEQUENCE [LARGE SCALE GENOMIC DNA]</scope>
    <source>
        <strain evidence="3">G536</strain>
    </source>
</reference>
<organism evidence="2 3">
    <name type="scientific">Xylaria flabelliformis</name>
    <dbReference type="NCBI Taxonomy" id="2512241"/>
    <lineage>
        <taxon>Eukaryota</taxon>
        <taxon>Fungi</taxon>
        <taxon>Dikarya</taxon>
        <taxon>Ascomycota</taxon>
        <taxon>Pezizomycotina</taxon>
        <taxon>Sordariomycetes</taxon>
        <taxon>Xylariomycetidae</taxon>
        <taxon>Xylariales</taxon>
        <taxon>Xylariaceae</taxon>
        <taxon>Xylaria</taxon>
    </lineage>
</organism>
<evidence type="ECO:0000313" key="2">
    <source>
        <dbReference type="EMBL" id="TRX91363.1"/>
    </source>
</evidence>